<feature type="domain" description="ABC transporter" evidence="8">
    <location>
        <begin position="6"/>
        <end position="236"/>
    </location>
</feature>
<dbReference type="SMART" id="SM00382">
    <property type="entry name" value="AAA"/>
    <property type="match status" value="1"/>
</dbReference>
<dbReference type="SUPFAM" id="SSF52540">
    <property type="entry name" value="P-loop containing nucleoside triphosphate hydrolases"/>
    <property type="match status" value="1"/>
</dbReference>
<dbReference type="Pfam" id="PF08402">
    <property type="entry name" value="TOBE_2"/>
    <property type="match status" value="1"/>
</dbReference>
<organism evidence="9 10">
    <name type="scientific">Fusobacterium varium ATCC 27725</name>
    <dbReference type="NCBI Taxonomy" id="469618"/>
    <lineage>
        <taxon>Bacteria</taxon>
        <taxon>Fusobacteriati</taxon>
        <taxon>Fusobacteriota</taxon>
        <taxon>Fusobacteriia</taxon>
        <taxon>Fusobacteriales</taxon>
        <taxon>Fusobacteriaceae</taxon>
        <taxon>Fusobacterium</taxon>
    </lineage>
</organism>
<evidence type="ECO:0000256" key="6">
    <source>
        <dbReference type="ARBA" id="ARBA00023136"/>
    </source>
</evidence>
<dbReference type="InterPro" id="IPR027417">
    <property type="entry name" value="P-loop_NTPase"/>
</dbReference>
<dbReference type="PROSITE" id="PS50893">
    <property type="entry name" value="ABC_TRANSPORTER_2"/>
    <property type="match status" value="1"/>
</dbReference>
<dbReference type="PROSITE" id="PS00211">
    <property type="entry name" value="ABC_TRANSPORTER_1"/>
    <property type="match status" value="1"/>
</dbReference>
<accession>A0ABM6U5I8</accession>
<dbReference type="InterPro" id="IPR005893">
    <property type="entry name" value="PotA-like"/>
</dbReference>
<dbReference type="PANTHER" id="PTHR42781:SF4">
    <property type="entry name" value="SPERMIDINE_PUTRESCINE IMPORT ATP-BINDING PROTEIN POTA"/>
    <property type="match status" value="1"/>
</dbReference>
<evidence type="ECO:0000256" key="4">
    <source>
        <dbReference type="ARBA" id="ARBA00022840"/>
    </source>
</evidence>
<dbReference type="Gene3D" id="3.40.50.300">
    <property type="entry name" value="P-loop containing nucleotide triphosphate hydrolases"/>
    <property type="match status" value="1"/>
</dbReference>
<dbReference type="NCBIfam" id="TIGR01187">
    <property type="entry name" value="potA"/>
    <property type="match status" value="1"/>
</dbReference>
<comment type="similarity">
    <text evidence="7">Belongs to the ABC transporter superfamily. Spermidine/putrescine importer (TC 3.A.1.11.1) family.</text>
</comment>
<comment type="catalytic activity">
    <reaction evidence="7">
        <text>ATP + H2O + polyamine-[polyamine-binding protein]Side 1 = ADP + phosphate + polyamineSide 2 + [polyamine-binding protein]Side 1.</text>
        <dbReference type="EC" id="7.6.2.11"/>
    </reaction>
</comment>
<dbReference type="SUPFAM" id="SSF50331">
    <property type="entry name" value="MOP-like"/>
    <property type="match status" value="1"/>
</dbReference>
<evidence type="ECO:0000256" key="7">
    <source>
        <dbReference type="RuleBase" id="RU364083"/>
    </source>
</evidence>
<dbReference type="Proteomes" id="UP000241238">
    <property type="component" value="Chromosome"/>
</dbReference>
<evidence type="ECO:0000256" key="1">
    <source>
        <dbReference type="ARBA" id="ARBA00022448"/>
    </source>
</evidence>
<dbReference type="PANTHER" id="PTHR42781">
    <property type="entry name" value="SPERMIDINE/PUTRESCINE IMPORT ATP-BINDING PROTEIN POTA"/>
    <property type="match status" value="1"/>
</dbReference>
<dbReference type="Pfam" id="PF00005">
    <property type="entry name" value="ABC_tran"/>
    <property type="match status" value="1"/>
</dbReference>
<dbReference type="InterPro" id="IPR003593">
    <property type="entry name" value="AAA+_ATPase"/>
</dbReference>
<keyword evidence="3 7" id="KW-0547">Nucleotide-binding</keyword>
<dbReference type="EMBL" id="CP028103">
    <property type="protein sequence ID" value="AVQ31628.1"/>
    <property type="molecule type" value="Genomic_DNA"/>
</dbReference>
<dbReference type="InterPro" id="IPR013611">
    <property type="entry name" value="Transp-assoc_OB_typ2"/>
</dbReference>
<dbReference type="GO" id="GO:0005524">
    <property type="term" value="F:ATP binding"/>
    <property type="evidence" value="ECO:0007669"/>
    <property type="project" value="UniProtKB-KW"/>
</dbReference>
<evidence type="ECO:0000313" key="10">
    <source>
        <dbReference type="Proteomes" id="UP000241238"/>
    </source>
</evidence>
<name>A0ABM6U5I8_FUSVA</name>
<dbReference type="InterPro" id="IPR017879">
    <property type="entry name" value="PotA_ATP-bd"/>
</dbReference>
<evidence type="ECO:0000256" key="5">
    <source>
        <dbReference type="ARBA" id="ARBA00022967"/>
    </source>
</evidence>
<dbReference type="RefSeq" id="WP_005947950.1">
    <property type="nucleotide sequence ID" value="NZ_CP028103.1"/>
</dbReference>
<dbReference type="CDD" id="cd03300">
    <property type="entry name" value="ABC_PotA_N"/>
    <property type="match status" value="1"/>
</dbReference>
<gene>
    <name evidence="7" type="primary">potA</name>
    <name evidence="9" type="ORF">C4N18_10565</name>
</gene>
<evidence type="ECO:0000256" key="3">
    <source>
        <dbReference type="ARBA" id="ARBA00022741"/>
    </source>
</evidence>
<dbReference type="Gene3D" id="2.40.50.100">
    <property type="match status" value="1"/>
</dbReference>
<keyword evidence="2 7" id="KW-1003">Cell membrane</keyword>
<keyword evidence="4 7" id="KW-0067">ATP-binding</keyword>
<dbReference type="InterPro" id="IPR017871">
    <property type="entry name" value="ABC_transporter-like_CS"/>
</dbReference>
<dbReference type="InterPro" id="IPR008995">
    <property type="entry name" value="Mo/tungstate-bd_C_term_dom"/>
</dbReference>
<protein>
    <recommendedName>
        <fullName evidence="7">Spermidine/putrescine import ATP-binding protein PotA</fullName>
        <ecNumber evidence="7">7.6.2.11</ecNumber>
    </recommendedName>
</protein>
<keyword evidence="6 7" id="KW-0472">Membrane</keyword>
<reference evidence="10" key="1">
    <citation type="journal article" date="2018" name="MSphere">
        <title>Fusobacterium Genomics Using MinION and Illumina Sequencing Enables Genome Completion and Correction.</title>
        <authorList>
            <person name="Todd S.M."/>
            <person name="Settlage R.E."/>
            <person name="Lahmers K.K."/>
            <person name="Slade D.J."/>
        </authorList>
    </citation>
    <scope>NUCLEOTIDE SEQUENCE [LARGE SCALE GENOMIC DNA]</scope>
    <source>
        <strain evidence="10">ATCC 27725</strain>
    </source>
</reference>
<keyword evidence="5 7" id="KW-1278">Translocase</keyword>
<keyword evidence="1 7" id="KW-0813">Transport</keyword>
<sequence length="377" mass="42674">MGKKDIKIENINKSYDGVQVLKNINLNIEDGEFFSILGPSGCGKTTLLRMIAGFIEPDSGAIYLGDEDIISLPPNERNVNTIFQKYALFPHLSVYENVAFPLRIKKIDEATIDEEVKKFIKMVGLSEHIYKKPNQLSGGQQQRVSIARALINKPGVLLLDEPLSALDAKLRQNLLIELDTIHDEVGITFIFITHDQQEALSISDRIAVMNEGKVLQVGTPAEVYEAPADSFVADFIGENNFFDGRIVSIQNETYATLVNDDLGELIFEMDKPAKVGDYVQVSIRPEKIKLSKTKPKKINENHNILKVYVDEVIYSGFQSKYFVWLNNDKKNPFKVFKQHAVYFDDNDEGAIWWDEDAYISWDADDGFLVEVRAGEEK</sequence>
<dbReference type="GeneID" id="77468435"/>
<dbReference type="InterPro" id="IPR003439">
    <property type="entry name" value="ABC_transporter-like_ATP-bd"/>
</dbReference>
<dbReference type="EC" id="7.6.2.11" evidence="7"/>
<dbReference type="InterPro" id="IPR050093">
    <property type="entry name" value="ABC_SmlMolc_Importer"/>
</dbReference>
<evidence type="ECO:0000256" key="2">
    <source>
        <dbReference type="ARBA" id="ARBA00022475"/>
    </source>
</evidence>
<proteinExistence type="inferred from homology"/>
<keyword evidence="10" id="KW-1185">Reference proteome</keyword>
<comment type="subunit">
    <text evidence="7">The complex is composed of two ATP-binding proteins (PotA), two transmembrane proteins (PotB and PotC) and a solute-binding protein (PotD).</text>
</comment>
<evidence type="ECO:0000313" key="9">
    <source>
        <dbReference type="EMBL" id="AVQ31628.1"/>
    </source>
</evidence>
<comment type="function">
    <text evidence="7">Part of the ABC transporter complex PotABCD involved in spermidine/putrescine import. Responsible for energy coupling to the transport system.</text>
</comment>
<evidence type="ECO:0000259" key="8">
    <source>
        <dbReference type="PROSITE" id="PS50893"/>
    </source>
</evidence>